<accession>A0A1H6VPB7</accession>
<evidence type="ECO:0000313" key="3">
    <source>
        <dbReference type="Proteomes" id="UP000198564"/>
    </source>
</evidence>
<feature type="transmembrane region" description="Helical" evidence="1">
    <location>
        <begin position="51"/>
        <end position="71"/>
    </location>
</feature>
<feature type="transmembrane region" description="Helical" evidence="1">
    <location>
        <begin position="20"/>
        <end position="39"/>
    </location>
</feature>
<dbReference type="Proteomes" id="UP000198564">
    <property type="component" value="Unassembled WGS sequence"/>
</dbReference>
<keyword evidence="1" id="KW-0812">Transmembrane</keyword>
<feature type="transmembrane region" description="Helical" evidence="1">
    <location>
        <begin position="83"/>
        <end position="110"/>
    </location>
</feature>
<dbReference type="STRING" id="1130080.SAMN04488113_16010"/>
<protein>
    <submittedName>
        <fullName evidence="2">Uncharacterized protein</fullName>
    </submittedName>
</protein>
<proteinExistence type="predicted"/>
<name>A0A1H6VPB7_9LACT</name>
<gene>
    <name evidence="2" type="ORF">SAMN04488113_16010</name>
</gene>
<keyword evidence="1" id="KW-0472">Membrane</keyword>
<keyword evidence="3" id="KW-1185">Reference proteome</keyword>
<evidence type="ECO:0000313" key="2">
    <source>
        <dbReference type="EMBL" id="SEJ05546.1"/>
    </source>
</evidence>
<dbReference type="RefSeq" id="WP_091636721.1">
    <property type="nucleotide sequence ID" value="NZ_FNYW01000060.1"/>
</dbReference>
<keyword evidence="1" id="KW-1133">Transmembrane helix</keyword>
<dbReference type="OrthoDB" id="1710137at2"/>
<organism evidence="2 3">
    <name type="scientific">Alkalibacterium gilvum</name>
    <dbReference type="NCBI Taxonomy" id="1130080"/>
    <lineage>
        <taxon>Bacteria</taxon>
        <taxon>Bacillati</taxon>
        <taxon>Bacillota</taxon>
        <taxon>Bacilli</taxon>
        <taxon>Lactobacillales</taxon>
        <taxon>Carnobacteriaceae</taxon>
        <taxon>Alkalibacterium</taxon>
    </lineage>
</organism>
<dbReference type="EMBL" id="FNYW01000060">
    <property type="protein sequence ID" value="SEJ05546.1"/>
    <property type="molecule type" value="Genomic_DNA"/>
</dbReference>
<sequence length="116" mass="13628">MKKDLTKNRMGSKKRKMSPFIIILYLLVGAFFYFGYYVVMTDFFKVNPLNFPYLILSIYFVFATILFPYSGNKVSVWLENSPTFDLFVVPVMSMPFAYIIAPFVFISGFFKIFKNK</sequence>
<evidence type="ECO:0000256" key="1">
    <source>
        <dbReference type="SAM" id="Phobius"/>
    </source>
</evidence>
<reference evidence="3" key="1">
    <citation type="submission" date="2016-10" db="EMBL/GenBank/DDBJ databases">
        <authorList>
            <person name="Varghese N."/>
            <person name="Submissions S."/>
        </authorList>
    </citation>
    <scope>NUCLEOTIDE SEQUENCE [LARGE SCALE GENOMIC DNA]</scope>
    <source>
        <strain evidence="3">DSM 25751</strain>
    </source>
</reference>
<dbReference type="AlphaFoldDB" id="A0A1H6VPB7"/>